<evidence type="ECO:0000256" key="1">
    <source>
        <dbReference type="ARBA" id="ARBA00004496"/>
    </source>
</evidence>
<dbReference type="GO" id="GO:0005737">
    <property type="term" value="C:cytoplasm"/>
    <property type="evidence" value="ECO:0007669"/>
    <property type="project" value="UniProtKB-SubCell"/>
</dbReference>
<gene>
    <name evidence="11" type="ORF">PYX00_011079</name>
</gene>
<comment type="caution">
    <text evidence="11">The sequence shown here is derived from an EMBL/GenBank/DDBJ whole genome shotgun (WGS) entry which is preliminary data.</text>
</comment>
<keyword evidence="5" id="KW-0227">DNA damage</keyword>
<evidence type="ECO:0000256" key="6">
    <source>
        <dbReference type="ARBA" id="ARBA00022769"/>
    </source>
</evidence>
<dbReference type="Gene3D" id="3.40.50.300">
    <property type="entry name" value="P-loop containing nucleotide triphosphate hydrolases"/>
    <property type="match status" value="2"/>
</dbReference>
<evidence type="ECO:0000313" key="11">
    <source>
        <dbReference type="EMBL" id="KAL0263781.1"/>
    </source>
</evidence>
<dbReference type="AlphaFoldDB" id="A0AAW2H616"/>
<dbReference type="GO" id="GO:0005524">
    <property type="term" value="F:ATP binding"/>
    <property type="evidence" value="ECO:0007669"/>
    <property type="project" value="UniProtKB-KW"/>
</dbReference>
<dbReference type="EMBL" id="JARGDH010000093">
    <property type="protein sequence ID" value="KAL0263781.1"/>
    <property type="molecule type" value="Genomic_DNA"/>
</dbReference>
<evidence type="ECO:0000256" key="7">
    <source>
        <dbReference type="ARBA" id="ARBA00022840"/>
    </source>
</evidence>
<dbReference type="PANTHER" id="PTHR43152:SF3">
    <property type="entry name" value="UVRABC SYSTEM PROTEIN A"/>
    <property type="match status" value="1"/>
</dbReference>
<keyword evidence="3" id="KW-0677">Repeat</keyword>
<dbReference type="GO" id="GO:0006281">
    <property type="term" value="P:DNA repair"/>
    <property type="evidence" value="ECO:0007669"/>
    <property type="project" value="UniProtKB-KW"/>
</dbReference>
<evidence type="ECO:0008006" key="12">
    <source>
        <dbReference type="Google" id="ProtNLM"/>
    </source>
</evidence>
<evidence type="ECO:0000256" key="10">
    <source>
        <dbReference type="ARBA" id="ARBA00023204"/>
    </source>
</evidence>
<dbReference type="PANTHER" id="PTHR43152">
    <property type="entry name" value="UVRABC SYSTEM PROTEIN A"/>
    <property type="match status" value="1"/>
</dbReference>
<keyword evidence="4" id="KW-0547">Nucleotide-binding</keyword>
<dbReference type="GO" id="GO:0003677">
    <property type="term" value="F:DNA binding"/>
    <property type="evidence" value="ECO:0007669"/>
    <property type="project" value="UniProtKB-KW"/>
</dbReference>
<dbReference type="InterPro" id="IPR027417">
    <property type="entry name" value="P-loop_NTPase"/>
</dbReference>
<evidence type="ECO:0000256" key="2">
    <source>
        <dbReference type="ARBA" id="ARBA00022490"/>
    </source>
</evidence>
<sequence length="155" mass="16789">MDNTIIVVEHDEDTIKAADYLIDMGPLAGTLGGEIIAQGTPKEVIANPKSITGQYLSGKLSIKIPKTRRKGTFIGISGVSGSGKSTLINETLYKAVAKIVNKSVTTPLPYEKIDGLEYIDKVIDNYQKLKQKVIKVGDFHLMLKVVDVKNAKAMG</sequence>
<keyword evidence="9" id="KW-0238">DNA-binding</keyword>
<organism evidence="11">
    <name type="scientific">Menopon gallinae</name>
    <name type="common">poultry shaft louse</name>
    <dbReference type="NCBI Taxonomy" id="328185"/>
    <lineage>
        <taxon>Eukaryota</taxon>
        <taxon>Metazoa</taxon>
        <taxon>Ecdysozoa</taxon>
        <taxon>Arthropoda</taxon>
        <taxon>Hexapoda</taxon>
        <taxon>Insecta</taxon>
        <taxon>Pterygota</taxon>
        <taxon>Neoptera</taxon>
        <taxon>Paraneoptera</taxon>
        <taxon>Psocodea</taxon>
        <taxon>Troctomorpha</taxon>
        <taxon>Phthiraptera</taxon>
        <taxon>Amblycera</taxon>
        <taxon>Menoponidae</taxon>
        <taxon>Menopon</taxon>
    </lineage>
</organism>
<evidence type="ECO:0000256" key="9">
    <source>
        <dbReference type="ARBA" id="ARBA00023125"/>
    </source>
</evidence>
<evidence type="ECO:0000256" key="8">
    <source>
        <dbReference type="ARBA" id="ARBA00022881"/>
    </source>
</evidence>
<comment type="subcellular location">
    <subcellularLocation>
        <location evidence="1">Cytoplasm</location>
    </subcellularLocation>
</comment>
<keyword evidence="6" id="KW-0228">DNA excision</keyword>
<evidence type="ECO:0000256" key="5">
    <source>
        <dbReference type="ARBA" id="ARBA00022763"/>
    </source>
</evidence>
<protein>
    <recommendedName>
        <fullName evidence="12">Excinuclease ABC subunit A</fullName>
    </recommendedName>
</protein>
<keyword evidence="10" id="KW-0234">DNA repair</keyword>
<keyword evidence="7" id="KW-0067">ATP-binding</keyword>
<evidence type="ECO:0000256" key="4">
    <source>
        <dbReference type="ARBA" id="ARBA00022741"/>
    </source>
</evidence>
<dbReference type="GO" id="GO:0004518">
    <property type="term" value="F:nuclease activity"/>
    <property type="evidence" value="ECO:0007669"/>
    <property type="project" value="UniProtKB-KW"/>
</dbReference>
<accession>A0AAW2H616</accession>
<keyword evidence="8" id="KW-0267">Excision nuclease</keyword>
<proteinExistence type="predicted"/>
<keyword evidence="2" id="KW-0963">Cytoplasm</keyword>
<evidence type="ECO:0000256" key="3">
    <source>
        <dbReference type="ARBA" id="ARBA00022737"/>
    </source>
</evidence>
<dbReference type="SUPFAM" id="SSF52540">
    <property type="entry name" value="P-loop containing nucleoside triphosphate hydrolases"/>
    <property type="match status" value="2"/>
</dbReference>
<name>A0AAW2H616_9NEOP</name>
<reference evidence="11" key="1">
    <citation type="journal article" date="2024" name="Gigascience">
        <title>Chromosome-level genome of the poultry shaft louse Menopon gallinae provides insight into the host-switching and adaptive evolution of parasitic lice.</title>
        <authorList>
            <person name="Xu Y."/>
            <person name="Ma L."/>
            <person name="Liu S."/>
            <person name="Liang Y."/>
            <person name="Liu Q."/>
            <person name="He Z."/>
            <person name="Tian L."/>
            <person name="Duan Y."/>
            <person name="Cai W."/>
            <person name="Li H."/>
            <person name="Song F."/>
        </authorList>
    </citation>
    <scope>NUCLEOTIDE SEQUENCE</scope>
    <source>
        <strain evidence="11">Cailab_2023a</strain>
    </source>
</reference>